<accession>A0A562PUE7</accession>
<feature type="compositionally biased region" description="Low complexity" evidence="1">
    <location>
        <begin position="785"/>
        <end position="796"/>
    </location>
</feature>
<dbReference type="PANTHER" id="PTHR36837">
    <property type="entry name" value="POLY(3-HYDROXYALKANOATE) POLYMERASE SUBUNIT PHAC"/>
    <property type="match status" value="1"/>
</dbReference>
<dbReference type="SUPFAM" id="SSF53474">
    <property type="entry name" value="alpha/beta-Hydrolases"/>
    <property type="match status" value="1"/>
</dbReference>
<dbReference type="Gene3D" id="3.40.50.1820">
    <property type="entry name" value="alpha/beta hydrolase"/>
    <property type="match status" value="1"/>
</dbReference>
<feature type="region of interest" description="Disordered" evidence="1">
    <location>
        <begin position="747"/>
        <end position="766"/>
    </location>
</feature>
<evidence type="ECO:0000313" key="3">
    <source>
        <dbReference type="Proteomes" id="UP000316905"/>
    </source>
</evidence>
<dbReference type="RefSeq" id="WP_145145483.1">
    <property type="nucleotide sequence ID" value="NZ_VLKY01000021.1"/>
</dbReference>
<dbReference type="InterPro" id="IPR024501">
    <property type="entry name" value="DUF3141"/>
</dbReference>
<feature type="compositionally biased region" description="Basic and acidic residues" evidence="1">
    <location>
        <begin position="813"/>
        <end position="823"/>
    </location>
</feature>
<sequence>MNGQSFTALQKNNSIFLASLMQRFRHLQREQGKVIFEGLKTRQARKLAFVNEGRLRLPTPLDWQEYLVDFGQRSLLFWDTLRQHGDNNQEHERSGHPVHLKFEYETLLNGKDLPRPVNYSLLHILPPADQLIDPEQPPVIVIDPRGGHGSGIGGFKQDSIIGESLRAGHPTYFVAFSHSPAPGQTLQDISDAEARFIELVRKRHPDTSKPVVIGNCQAGWAIMGLAATRPELPGLVVINGAPLAYWAGVNGRNPMRYQGGLLGGAWMTRFGSDLGNGRFDGAWLVSNFEMLDPANTLWSKHYNLFSHIDTEAARFLDFERWWGSPTLLNAEEIEVIVDELFIGNRLAGDESQRHPDVDLRRVEAPIVVFCSDGDNITPPQQALNWIADIYPNDLALRAEGKTIVYLRHATIGHLGIFVSSKVARREHRHMIDAFDEIMALPPGLYEMIIDSEIPGTPQESYQFHFEPRQISDIHLPDPAESSDLQAFGLVNRISQLNNNLYDLFLRPVVKRTINEPLAEFLRKAHPFRLRQTVLSSANPALHWLPHAAAQAQQYRRPARPDNPLKAWQDLFATSIEDSLDTFRDMRDAWQESCFYGFYGWLGLLTGVRATSRPAEHEPELMKRLHQLLPKGGSVEAGLRIAFLLGRAAGTLEKESVDRFADHYRALVDQGDMPNIKTIREIARVQNLLVFAYPKESLRTLPHLLPDNQSRQQVLERTAQLKPNLISTEGTVRELWAELHSVLEQPLPASPSWSMPEPSPSEPTKELALSPLPTVMEETTPPAPQALPQAQPEQGEAVSALEATPPAAAQPKASEPKPPTDTDAAHSASAKAPPEVPKPKTEARPSSEVQPETPESRSFMDTKAAPSAEAQPEPSEPKSPVDTKTIPSAKVPSEPPKPKPSTAKAAPKPAAKSKTAANAPEKAALGASARKSTKPSGARSPKKPNQDA</sequence>
<gene>
    <name evidence="2" type="ORF">IQ22_04211</name>
</gene>
<reference evidence="2 3" key="1">
    <citation type="journal article" date="2015" name="Stand. Genomic Sci.">
        <title>Genomic Encyclopedia of Bacterial and Archaeal Type Strains, Phase III: the genomes of soil and plant-associated and newly described type strains.</title>
        <authorList>
            <person name="Whitman W.B."/>
            <person name="Woyke T."/>
            <person name="Klenk H.P."/>
            <person name="Zhou Y."/>
            <person name="Lilburn T.G."/>
            <person name="Beck B.J."/>
            <person name="De Vos P."/>
            <person name="Vandamme P."/>
            <person name="Eisen J.A."/>
            <person name="Garrity G."/>
            <person name="Hugenholtz P."/>
            <person name="Kyrpides N.C."/>
        </authorList>
    </citation>
    <scope>NUCLEOTIDE SEQUENCE [LARGE SCALE GENOMIC DNA]</scope>
    <source>
        <strain evidence="2 3">CGMCC 1.6858</strain>
    </source>
</reference>
<dbReference type="InterPro" id="IPR051321">
    <property type="entry name" value="PHA/PHB_synthase"/>
</dbReference>
<dbReference type="InterPro" id="IPR029058">
    <property type="entry name" value="AB_hydrolase_fold"/>
</dbReference>
<organism evidence="2 3">
    <name type="scientific">Pseudomonas duriflava</name>
    <dbReference type="NCBI Taxonomy" id="459528"/>
    <lineage>
        <taxon>Bacteria</taxon>
        <taxon>Pseudomonadati</taxon>
        <taxon>Pseudomonadota</taxon>
        <taxon>Gammaproteobacteria</taxon>
        <taxon>Pseudomonadales</taxon>
        <taxon>Pseudomonadaceae</taxon>
        <taxon>Pseudomonas</taxon>
    </lineage>
</organism>
<keyword evidence="3" id="KW-1185">Reference proteome</keyword>
<comment type="caution">
    <text evidence="2">The sequence shown here is derived from an EMBL/GenBank/DDBJ whole genome shotgun (WGS) entry which is preliminary data.</text>
</comment>
<dbReference type="OrthoDB" id="7231451at2"/>
<dbReference type="AlphaFoldDB" id="A0A562PUE7"/>
<feature type="compositionally biased region" description="Low complexity" evidence="1">
    <location>
        <begin position="899"/>
        <end position="919"/>
    </location>
</feature>
<dbReference type="PANTHER" id="PTHR36837:SF2">
    <property type="entry name" value="POLY(3-HYDROXYALKANOATE) POLYMERASE SUBUNIT PHAC"/>
    <property type="match status" value="1"/>
</dbReference>
<dbReference type="Pfam" id="PF11339">
    <property type="entry name" value="DUF3141"/>
    <property type="match status" value="1"/>
</dbReference>
<dbReference type="EMBL" id="VLKY01000021">
    <property type="protein sequence ID" value="TWI48018.1"/>
    <property type="molecule type" value="Genomic_DNA"/>
</dbReference>
<evidence type="ECO:0000256" key="1">
    <source>
        <dbReference type="SAM" id="MobiDB-lite"/>
    </source>
</evidence>
<feature type="region of interest" description="Disordered" evidence="1">
    <location>
        <begin position="774"/>
        <end position="947"/>
    </location>
</feature>
<feature type="compositionally biased region" description="Low complexity" evidence="1">
    <location>
        <begin position="862"/>
        <end position="872"/>
    </location>
</feature>
<dbReference type="Proteomes" id="UP000316905">
    <property type="component" value="Unassembled WGS sequence"/>
</dbReference>
<evidence type="ECO:0000313" key="2">
    <source>
        <dbReference type="EMBL" id="TWI48018.1"/>
    </source>
</evidence>
<proteinExistence type="predicted"/>
<name>A0A562PUE7_9PSED</name>
<protein>
    <submittedName>
        <fullName evidence="2">Uncharacterized protein DUF3141</fullName>
    </submittedName>
</protein>